<protein>
    <submittedName>
        <fullName evidence="2">Sporulation lipoprotein YhcN/YlaJ (Spore_YhcN_YlaJ)</fullName>
    </submittedName>
</protein>
<proteinExistence type="predicted"/>
<evidence type="ECO:0000313" key="2">
    <source>
        <dbReference type="EMBL" id="SDO99198.1"/>
    </source>
</evidence>
<accession>A0A1H0P394</accession>
<reference evidence="3" key="1">
    <citation type="submission" date="2016-10" db="EMBL/GenBank/DDBJ databases">
        <authorList>
            <person name="Varghese N."/>
            <person name="Submissions S."/>
        </authorList>
    </citation>
    <scope>NUCLEOTIDE SEQUENCE [LARGE SCALE GENOMIC DNA]</scope>
    <source>
        <strain evidence="3">CGMCC 1.3703</strain>
    </source>
</reference>
<dbReference type="AlphaFoldDB" id="A0A1H0P394"/>
<dbReference type="EMBL" id="FNIZ01000010">
    <property type="protein sequence ID" value="SDO99198.1"/>
    <property type="molecule type" value="Genomic_DNA"/>
</dbReference>
<name>A0A1H0P394_HALAD</name>
<dbReference type="STRING" id="240303.SAMN05421677_11046"/>
<keyword evidence="3" id="KW-1185">Reference proteome</keyword>
<gene>
    <name evidence="2" type="ORF">SAMN05421677_11046</name>
</gene>
<evidence type="ECO:0000313" key="3">
    <source>
        <dbReference type="Proteomes" id="UP000198860"/>
    </source>
</evidence>
<keyword evidence="1" id="KW-0732">Signal</keyword>
<dbReference type="InterPro" id="IPR019076">
    <property type="entry name" value="Spore_lipoprot_YhcN/YlaJ-like"/>
</dbReference>
<dbReference type="RefSeq" id="WP_089652648.1">
    <property type="nucleotide sequence ID" value="NZ_FNIZ01000010.1"/>
</dbReference>
<dbReference type="PROSITE" id="PS51257">
    <property type="entry name" value="PROKAR_LIPOPROTEIN"/>
    <property type="match status" value="1"/>
</dbReference>
<feature type="signal peptide" evidence="1">
    <location>
        <begin position="1"/>
        <end position="20"/>
    </location>
</feature>
<organism evidence="2 3">
    <name type="scientific">Halobacillus aidingensis</name>
    <dbReference type="NCBI Taxonomy" id="240303"/>
    <lineage>
        <taxon>Bacteria</taxon>
        <taxon>Bacillati</taxon>
        <taxon>Bacillota</taxon>
        <taxon>Bacilli</taxon>
        <taxon>Bacillales</taxon>
        <taxon>Bacillaceae</taxon>
        <taxon>Halobacillus</taxon>
    </lineage>
</organism>
<dbReference type="Proteomes" id="UP000198860">
    <property type="component" value="Unassembled WGS sequence"/>
</dbReference>
<feature type="chain" id="PRO_5011736326" evidence="1">
    <location>
        <begin position="21"/>
        <end position="183"/>
    </location>
</feature>
<sequence>MWKIVSILMLTSIIMFACQADETAEPKEEESSPYQPLGYAQDGAIERRGQIPTGKDSYFKRTAEEEFRNAKYGETNRSHDNDFNNEDAMAVVEKVNELKEITMTQAYSTDDKVYVAVMINPYDMRDETIPGKIEAKVKQVTDKDLIVYTNNSSWDQMKNFNSREDTSEAPKNIRERMRNFFNQ</sequence>
<keyword evidence="2" id="KW-0449">Lipoprotein</keyword>
<dbReference type="OrthoDB" id="2964917at2"/>
<evidence type="ECO:0000256" key="1">
    <source>
        <dbReference type="SAM" id="SignalP"/>
    </source>
</evidence>
<dbReference type="Pfam" id="PF09580">
    <property type="entry name" value="Spore_YhcN_YlaJ"/>
    <property type="match status" value="1"/>
</dbReference>